<dbReference type="OrthoDB" id="7357102at2"/>
<name>A0A3D9HSQ2_9PROT</name>
<accession>A0A3D9HSQ2</accession>
<proteinExistence type="predicted"/>
<dbReference type="Proteomes" id="UP000256845">
    <property type="component" value="Unassembled WGS sequence"/>
</dbReference>
<dbReference type="EMBL" id="QRDW01000002">
    <property type="protein sequence ID" value="RED52445.1"/>
    <property type="molecule type" value="Genomic_DNA"/>
</dbReference>
<sequence>MKIYPKNEPRRFTIKGVTISHVADINLDPDEMITLRRDDGSEYDVAAKSWGYYATPSLNGRLRDQGFRSVLVKNKSTGQRYVLLVREGQQSAFNEYLAHQDMKVLGFLDEECVKIDDSDDMPE</sequence>
<reference evidence="1 2" key="1">
    <citation type="submission" date="2018-07" db="EMBL/GenBank/DDBJ databases">
        <title>Genomic Encyclopedia of Type Strains, Phase III (KMG-III): the genomes of soil and plant-associated and newly described type strains.</title>
        <authorList>
            <person name="Whitman W."/>
        </authorList>
    </citation>
    <scope>NUCLEOTIDE SEQUENCE [LARGE SCALE GENOMIC DNA]</scope>
    <source>
        <strain evidence="1 2">CECT 8488</strain>
    </source>
</reference>
<protein>
    <submittedName>
        <fullName evidence="1">Uncharacterized protein</fullName>
    </submittedName>
</protein>
<keyword evidence="2" id="KW-1185">Reference proteome</keyword>
<gene>
    <name evidence="1" type="ORF">DFP90_102466</name>
</gene>
<dbReference type="AlphaFoldDB" id="A0A3D9HSQ2"/>
<evidence type="ECO:0000313" key="2">
    <source>
        <dbReference type="Proteomes" id="UP000256845"/>
    </source>
</evidence>
<organism evidence="1 2">
    <name type="scientific">Aestuariispira insulae</name>
    <dbReference type="NCBI Taxonomy" id="1461337"/>
    <lineage>
        <taxon>Bacteria</taxon>
        <taxon>Pseudomonadati</taxon>
        <taxon>Pseudomonadota</taxon>
        <taxon>Alphaproteobacteria</taxon>
        <taxon>Rhodospirillales</taxon>
        <taxon>Kiloniellaceae</taxon>
        <taxon>Aestuariispira</taxon>
    </lineage>
</organism>
<dbReference type="RefSeq" id="WP_115935980.1">
    <property type="nucleotide sequence ID" value="NZ_QRDW01000002.1"/>
</dbReference>
<evidence type="ECO:0000313" key="1">
    <source>
        <dbReference type="EMBL" id="RED52445.1"/>
    </source>
</evidence>
<comment type="caution">
    <text evidence="1">The sequence shown here is derived from an EMBL/GenBank/DDBJ whole genome shotgun (WGS) entry which is preliminary data.</text>
</comment>